<evidence type="ECO:0000313" key="8">
    <source>
        <dbReference type="Proteomes" id="UP000182412"/>
    </source>
</evidence>
<gene>
    <name evidence="7" type="ORF">SAMN05216366_12520</name>
</gene>
<dbReference type="GO" id="GO:0004089">
    <property type="term" value="F:carbonate dehydratase activity"/>
    <property type="evidence" value="ECO:0007669"/>
    <property type="project" value="UniProtKB-EC"/>
</dbReference>
<comment type="catalytic activity">
    <reaction evidence="5">
        <text>hydrogencarbonate + H(+) = CO2 + H2O</text>
        <dbReference type="Rhea" id="RHEA:10748"/>
        <dbReference type="ChEBI" id="CHEBI:15377"/>
        <dbReference type="ChEBI" id="CHEBI:15378"/>
        <dbReference type="ChEBI" id="CHEBI:16526"/>
        <dbReference type="ChEBI" id="CHEBI:17544"/>
        <dbReference type="EC" id="4.2.1.1"/>
    </reaction>
</comment>
<dbReference type="Proteomes" id="UP000182412">
    <property type="component" value="Unassembled WGS sequence"/>
</dbReference>
<feature type="binding site" evidence="6">
    <location>
        <position position="44"/>
    </location>
    <ligand>
        <name>Zn(2+)</name>
        <dbReference type="ChEBI" id="CHEBI:29105"/>
    </ligand>
</feature>
<evidence type="ECO:0000256" key="2">
    <source>
        <dbReference type="ARBA" id="ARBA00012925"/>
    </source>
</evidence>
<protein>
    <recommendedName>
        <fullName evidence="2">carbonic anhydrase</fullName>
        <ecNumber evidence="2">4.2.1.1</ecNumber>
    </recommendedName>
</protein>
<dbReference type="AlphaFoldDB" id="A0A1H0TQL1"/>
<keyword evidence="3 6" id="KW-0479">Metal-binding</keyword>
<evidence type="ECO:0000256" key="4">
    <source>
        <dbReference type="ARBA" id="ARBA00022833"/>
    </source>
</evidence>
<dbReference type="PANTHER" id="PTHR43175">
    <property type="entry name" value="CARBONIC ANHYDRASE"/>
    <property type="match status" value="1"/>
</dbReference>
<accession>A0A1H0TQL1</accession>
<organism evidence="7 8">
    <name type="scientific">Selenomonas ruminantium</name>
    <dbReference type="NCBI Taxonomy" id="971"/>
    <lineage>
        <taxon>Bacteria</taxon>
        <taxon>Bacillati</taxon>
        <taxon>Bacillota</taxon>
        <taxon>Negativicutes</taxon>
        <taxon>Selenomonadales</taxon>
        <taxon>Selenomonadaceae</taxon>
        <taxon>Selenomonas</taxon>
    </lineage>
</organism>
<comment type="similarity">
    <text evidence="1">Belongs to the beta-class carbonic anhydrase family.</text>
</comment>
<dbReference type="OrthoDB" id="9792260at2"/>
<dbReference type="InterPro" id="IPR001765">
    <property type="entry name" value="Carbonic_anhydrase"/>
</dbReference>
<dbReference type="InterPro" id="IPR036874">
    <property type="entry name" value="Carbonic_anhydrase_sf"/>
</dbReference>
<dbReference type="CDD" id="cd03379">
    <property type="entry name" value="beta_CA_cladeD"/>
    <property type="match status" value="1"/>
</dbReference>
<dbReference type="EMBL" id="FNJQ01000025">
    <property type="protein sequence ID" value="SDP55918.1"/>
    <property type="molecule type" value="Genomic_DNA"/>
</dbReference>
<dbReference type="PANTHER" id="PTHR43175:SF3">
    <property type="entry name" value="CARBON DISULFIDE HYDROLASE"/>
    <property type="match status" value="1"/>
</dbReference>
<evidence type="ECO:0000256" key="6">
    <source>
        <dbReference type="PIRSR" id="PIRSR601765-1"/>
    </source>
</evidence>
<dbReference type="SUPFAM" id="SSF53056">
    <property type="entry name" value="beta-carbonic anhydrase, cab"/>
    <property type="match status" value="1"/>
</dbReference>
<dbReference type="GO" id="GO:0008270">
    <property type="term" value="F:zinc ion binding"/>
    <property type="evidence" value="ECO:0007669"/>
    <property type="project" value="InterPro"/>
</dbReference>
<evidence type="ECO:0000256" key="5">
    <source>
        <dbReference type="ARBA" id="ARBA00048348"/>
    </source>
</evidence>
<dbReference type="SMART" id="SM00947">
    <property type="entry name" value="Pro_CA"/>
    <property type="match status" value="1"/>
</dbReference>
<sequence>MSILEDMLTANAEFCAHPPADYTQEDQKKSKLPQKQLALITCMDTRLVNFLEPALGIGRGEAKVIKTAGNGITGVFDGTIRSLLVCIYELGVKEIFVIGHHECGMANTTSESLIKSMLERGISKEAIHMVKKELTEWADEFHHPEQNVIDTVERIRLNPLIPEDVPIHGLIFHPRTGKIDVVMNGYQ</sequence>
<feature type="binding site" evidence="6">
    <location>
        <position position="100"/>
    </location>
    <ligand>
        <name>Zn(2+)</name>
        <dbReference type="ChEBI" id="CHEBI:29105"/>
    </ligand>
</feature>
<dbReference type="Gene3D" id="3.40.1050.10">
    <property type="entry name" value="Carbonic anhydrase"/>
    <property type="match status" value="1"/>
</dbReference>
<proteinExistence type="inferred from homology"/>
<evidence type="ECO:0000256" key="1">
    <source>
        <dbReference type="ARBA" id="ARBA00006217"/>
    </source>
</evidence>
<feature type="binding site" evidence="6">
    <location>
        <position position="42"/>
    </location>
    <ligand>
        <name>Zn(2+)</name>
        <dbReference type="ChEBI" id="CHEBI:29105"/>
    </ligand>
</feature>
<dbReference type="RefSeq" id="WP_074572910.1">
    <property type="nucleotide sequence ID" value="NZ_FNJQ01000025.1"/>
</dbReference>
<evidence type="ECO:0000256" key="3">
    <source>
        <dbReference type="ARBA" id="ARBA00022723"/>
    </source>
</evidence>
<evidence type="ECO:0000313" key="7">
    <source>
        <dbReference type="EMBL" id="SDP55918.1"/>
    </source>
</evidence>
<comment type="cofactor">
    <cofactor evidence="6">
        <name>Zn(2+)</name>
        <dbReference type="ChEBI" id="CHEBI:29105"/>
    </cofactor>
    <text evidence="6">Binds 1 zinc ion per subunit.</text>
</comment>
<keyword evidence="4 6" id="KW-0862">Zinc</keyword>
<dbReference type="Pfam" id="PF00484">
    <property type="entry name" value="Pro_CA"/>
    <property type="match status" value="1"/>
</dbReference>
<name>A0A1H0TQL1_SELRU</name>
<feature type="binding site" evidence="6">
    <location>
        <position position="103"/>
    </location>
    <ligand>
        <name>Zn(2+)</name>
        <dbReference type="ChEBI" id="CHEBI:29105"/>
    </ligand>
</feature>
<dbReference type="EC" id="4.2.1.1" evidence="2"/>
<reference evidence="7 8" key="1">
    <citation type="submission" date="2016-10" db="EMBL/GenBank/DDBJ databases">
        <authorList>
            <person name="de Groot N.N."/>
        </authorList>
    </citation>
    <scope>NUCLEOTIDE SEQUENCE [LARGE SCALE GENOMIC DNA]</scope>
    <source>
        <strain evidence="7 8">S137</strain>
    </source>
</reference>